<gene>
    <name evidence="1" type="ORF">FRZ00_29405</name>
</gene>
<proteinExistence type="predicted"/>
<evidence type="ECO:0000313" key="1">
    <source>
        <dbReference type="EMBL" id="KAB7834465.1"/>
    </source>
</evidence>
<dbReference type="EMBL" id="VOKX01000115">
    <property type="protein sequence ID" value="KAB7834465.1"/>
    <property type="molecule type" value="Genomic_DNA"/>
</dbReference>
<evidence type="ECO:0000313" key="2">
    <source>
        <dbReference type="Proteomes" id="UP000327000"/>
    </source>
</evidence>
<sequence>MQPPAGLPHTHPRPVHWLLTALGLAVVLTGAALLGPADATAGDAPRTPAAAAPDPTAARYPLDCGPVGVEVRDKAVVDPDGDGRPGTVAVVHCRAGGGTPPDGVYVLAAGKGAGAPPRVVATLVDPARRMNVGRFRVTGDTISATLLGYSARNVPRCCPDLRRPVEWRWRDGQFEPTARPVTGRA</sequence>
<dbReference type="RefSeq" id="WP_004946287.1">
    <property type="nucleotide sequence ID" value="NZ_JBFADJ010000085.1"/>
</dbReference>
<dbReference type="Proteomes" id="UP000327000">
    <property type="component" value="Unassembled WGS sequence"/>
</dbReference>
<organism evidence="1 2">
    <name type="scientific">Streptomyces mobaraensis</name>
    <name type="common">Streptoverticillium mobaraense</name>
    <dbReference type="NCBI Taxonomy" id="35621"/>
    <lineage>
        <taxon>Bacteria</taxon>
        <taxon>Bacillati</taxon>
        <taxon>Actinomycetota</taxon>
        <taxon>Actinomycetes</taxon>
        <taxon>Kitasatosporales</taxon>
        <taxon>Streptomycetaceae</taxon>
        <taxon>Streptomyces</taxon>
    </lineage>
</organism>
<comment type="caution">
    <text evidence="1">The sequence shown here is derived from an EMBL/GenBank/DDBJ whole genome shotgun (WGS) entry which is preliminary data.</text>
</comment>
<evidence type="ECO:0008006" key="3">
    <source>
        <dbReference type="Google" id="ProtNLM"/>
    </source>
</evidence>
<dbReference type="OrthoDB" id="4350218at2"/>
<accession>A0A5N5VZR2</accession>
<protein>
    <recommendedName>
        <fullName evidence="3">Secreted protein</fullName>
    </recommendedName>
</protein>
<reference evidence="1 2" key="1">
    <citation type="journal article" date="2019" name="Microb. Cell Fact.">
        <title>Exploring novel herbicidin analogues by transcriptional regulator overexpression and MS/MS molecular networking.</title>
        <authorList>
            <person name="Shi Y."/>
            <person name="Gu R."/>
            <person name="Li Y."/>
            <person name="Wang X."/>
            <person name="Ren W."/>
            <person name="Li X."/>
            <person name="Wang L."/>
            <person name="Xie Y."/>
            <person name="Hong B."/>
        </authorList>
    </citation>
    <scope>NUCLEOTIDE SEQUENCE [LARGE SCALE GENOMIC DNA]</scope>
    <source>
        <strain evidence="1 2">US-43</strain>
    </source>
</reference>
<keyword evidence="2" id="KW-1185">Reference proteome</keyword>
<name>A0A5N5VZR2_STRMB</name>
<dbReference type="AlphaFoldDB" id="A0A5N5VZR2"/>